<feature type="transmembrane region" description="Helical" evidence="1">
    <location>
        <begin position="147"/>
        <end position="178"/>
    </location>
</feature>
<reference evidence="2 3" key="1">
    <citation type="journal article" date="2019" name="Anaerobe">
        <title>Detection of Robinsoniella peoriensis in multiple bone samples of a trauma patient.</title>
        <authorList>
            <person name="Schrottner P."/>
            <person name="Hartwich K."/>
            <person name="Bunk B."/>
            <person name="Schober I."/>
            <person name="Helbig S."/>
            <person name="Rudolph W.W."/>
            <person name="Gunzer F."/>
        </authorList>
    </citation>
    <scope>NUCLEOTIDE SEQUENCE [LARGE SCALE GENOMIC DNA]</scope>
    <source>
        <strain evidence="2 3">DSM 106044</strain>
    </source>
</reference>
<dbReference type="PANTHER" id="PTHR37308">
    <property type="entry name" value="INTEGRAL MEMBRANE PROTEIN"/>
    <property type="match status" value="1"/>
</dbReference>
<name>A0A4U8QAL8_9FIRM</name>
<organism evidence="2 3">
    <name type="scientific">Robinsoniella peoriensis</name>
    <dbReference type="NCBI Taxonomy" id="180332"/>
    <lineage>
        <taxon>Bacteria</taxon>
        <taxon>Bacillati</taxon>
        <taxon>Bacillota</taxon>
        <taxon>Clostridia</taxon>
        <taxon>Lachnospirales</taxon>
        <taxon>Lachnospiraceae</taxon>
        <taxon>Robinsoniella</taxon>
    </lineage>
</organism>
<dbReference type="PANTHER" id="PTHR37308:SF1">
    <property type="entry name" value="POLYPRENYL-PHOSPHATE TRANSPORTER"/>
    <property type="match status" value="1"/>
</dbReference>
<feature type="transmembrane region" description="Helical" evidence="1">
    <location>
        <begin position="223"/>
        <end position="241"/>
    </location>
</feature>
<protein>
    <recommendedName>
        <fullName evidence="4">DUF368 domain-containing protein</fullName>
    </recommendedName>
</protein>
<dbReference type="Proteomes" id="UP000306509">
    <property type="component" value="Unassembled WGS sequence"/>
</dbReference>
<feature type="transmembrane region" description="Helical" evidence="1">
    <location>
        <begin position="247"/>
        <end position="267"/>
    </location>
</feature>
<evidence type="ECO:0000313" key="2">
    <source>
        <dbReference type="EMBL" id="TLD01514.1"/>
    </source>
</evidence>
<dbReference type="AlphaFoldDB" id="A0A4U8QAL8"/>
<comment type="caution">
    <text evidence="2">The sequence shown here is derived from an EMBL/GenBank/DDBJ whole genome shotgun (WGS) entry which is preliminary data.</text>
</comment>
<keyword evidence="1" id="KW-0472">Membrane</keyword>
<proteinExistence type="predicted"/>
<sequence>MSKIMLTTALKGLCVGGTMLVPGVSGGSMAMILGIYDKLIESVSSFFKDIKNSLIFLVTFSLGAGVGMILLAKPLLHLIESYPMLLLYFFIGVVAGGVPMIYQKAEVHSISWKVFLYPAAGLAAVLLFELLPADFFQMGTGEGIPGFLLLAAAGIVAAVALVLPGISVSYLLLLMGIYDKTMMAIGDFNLAFLIPLGSGIILGIILTTKLLENAMKNHTQATYLIILGFVAGSVAEVFPGVPQGIEFIFCIAAFIAGFGMIQLLYSIERS</sequence>
<feature type="transmembrane region" description="Helical" evidence="1">
    <location>
        <begin position="190"/>
        <end position="211"/>
    </location>
</feature>
<feature type="transmembrane region" description="Helical" evidence="1">
    <location>
        <begin position="114"/>
        <end position="135"/>
    </location>
</feature>
<feature type="transmembrane region" description="Helical" evidence="1">
    <location>
        <begin position="53"/>
        <end position="72"/>
    </location>
</feature>
<gene>
    <name evidence="2" type="ORF">DSM106044_01493</name>
</gene>
<feature type="transmembrane region" description="Helical" evidence="1">
    <location>
        <begin position="84"/>
        <end position="102"/>
    </location>
</feature>
<keyword evidence="1" id="KW-1133">Transmembrane helix</keyword>
<keyword evidence="1" id="KW-0812">Transmembrane</keyword>
<evidence type="ECO:0008006" key="4">
    <source>
        <dbReference type="Google" id="ProtNLM"/>
    </source>
</evidence>
<dbReference type="EMBL" id="QGQD01000036">
    <property type="protein sequence ID" value="TLD01514.1"/>
    <property type="molecule type" value="Genomic_DNA"/>
</dbReference>
<dbReference type="RefSeq" id="WP_138002165.1">
    <property type="nucleotide sequence ID" value="NZ_CAUSDN010000099.1"/>
</dbReference>
<evidence type="ECO:0000313" key="3">
    <source>
        <dbReference type="Proteomes" id="UP000306509"/>
    </source>
</evidence>
<dbReference type="STRING" id="180332.GCA_000797495_04793"/>
<dbReference type="InterPro" id="IPR007163">
    <property type="entry name" value="VCA0040-like"/>
</dbReference>
<dbReference type="Pfam" id="PF04018">
    <property type="entry name" value="VCA0040-like"/>
    <property type="match status" value="1"/>
</dbReference>
<accession>A0A4U8QAL8</accession>
<feature type="transmembrane region" description="Helical" evidence="1">
    <location>
        <begin position="12"/>
        <end position="33"/>
    </location>
</feature>
<evidence type="ECO:0000256" key="1">
    <source>
        <dbReference type="SAM" id="Phobius"/>
    </source>
</evidence>
<keyword evidence="3" id="KW-1185">Reference proteome</keyword>